<evidence type="ECO:0000259" key="1">
    <source>
        <dbReference type="Pfam" id="PF13276"/>
    </source>
</evidence>
<organism evidence="2 3">
    <name type="scientific">Alteromonas gilva</name>
    <dbReference type="NCBI Taxonomy" id="2987522"/>
    <lineage>
        <taxon>Bacteria</taxon>
        <taxon>Pseudomonadati</taxon>
        <taxon>Pseudomonadota</taxon>
        <taxon>Gammaproteobacteria</taxon>
        <taxon>Alteromonadales</taxon>
        <taxon>Alteromonadaceae</taxon>
        <taxon>Alteromonas/Salinimonas group</taxon>
        <taxon>Alteromonas</taxon>
    </lineage>
</organism>
<name>A0ABT5KXQ0_9ALTE</name>
<dbReference type="Proteomes" id="UP001218788">
    <property type="component" value="Unassembled WGS sequence"/>
</dbReference>
<keyword evidence="3" id="KW-1185">Reference proteome</keyword>
<dbReference type="PANTHER" id="PTHR46889">
    <property type="entry name" value="TRANSPOSASE INSF FOR INSERTION SEQUENCE IS3B-RELATED"/>
    <property type="match status" value="1"/>
</dbReference>
<accession>A0ABT5KXQ0</accession>
<sequence>MCQILNIERSGCYAWLQQQLSARAKEDQRLLGKINQFWLERGCTYGYPNTTIEFKSDGETCGKNHVHRLMREASIRAERAYKRHQCFKGRKVSMVGPNTLKRELILHKPDSYWVTDFTSIRNYEGGYILLWLSTYFAACYRLVNEEQSKS</sequence>
<dbReference type="Pfam" id="PF13276">
    <property type="entry name" value="HTH_21"/>
    <property type="match status" value="1"/>
</dbReference>
<gene>
    <name evidence="2" type="ORF">OIK42_02115</name>
</gene>
<dbReference type="EMBL" id="JAQQXP010000001">
    <property type="protein sequence ID" value="MDC8829548.1"/>
    <property type="molecule type" value="Genomic_DNA"/>
</dbReference>
<evidence type="ECO:0000313" key="3">
    <source>
        <dbReference type="Proteomes" id="UP001218788"/>
    </source>
</evidence>
<comment type="caution">
    <text evidence="2">The sequence shown here is derived from an EMBL/GenBank/DDBJ whole genome shotgun (WGS) entry which is preliminary data.</text>
</comment>
<dbReference type="InterPro" id="IPR050900">
    <property type="entry name" value="Transposase_IS3/IS150/IS904"/>
</dbReference>
<proteinExistence type="predicted"/>
<dbReference type="PANTHER" id="PTHR46889:SF4">
    <property type="entry name" value="TRANSPOSASE INSO FOR INSERTION SEQUENCE ELEMENT IS911B-RELATED"/>
    <property type="match status" value="1"/>
</dbReference>
<dbReference type="InterPro" id="IPR025948">
    <property type="entry name" value="HTH-like_dom"/>
</dbReference>
<protein>
    <submittedName>
        <fullName evidence="2">IS3 family transposase</fullName>
    </submittedName>
</protein>
<reference evidence="2 3" key="1">
    <citation type="submission" date="2022-10" db="EMBL/GenBank/DDBJ databases">
        <title>Alteromonas sp. chi3 Genome sequencing.</title>
        <authorList>
            <person name="Park S."/>
        </authorList>
    </citation>
    <scope>NUCLEOTIDE SEQUENCE [LARGE SCALE GENOMIC DNA]</scope>
    <source>
        <strain evidence="3">chi3</strain>
    </source>
</reference>
<feature type="domain" description="HTH-like" evidence="1">
    <location>
        <begin position="26"/>
        <end position="83"/>
    </location>
</feature>
<evidence type="ECO:0000313" key="2">
    <source>
        <dbReference type="EMBL" id="MDC8829548.1"/>
    </source>
</evidence>